<dbReference type="InterPro" id="IPR006342">
    <property type="entry name" value="FkbM_mtfrase"/>
</dbReference>
<dbReference type="EMBL" id="KI669177">
    <property type="protein sequence ID" value="ETN68957.1"/>
    <property type="molecule type" value="Genomic_DNA"/>
</dbReference>
<evidence type="ECO:0000313" key="4">
    <source>
        <dbReference type="Proteomes" id="UP000053676"/>
    </source>
</evidence>
<dbReference type="OrthoDB" id="5775722at2759"/>
<organism evidence="3 4">
    <name type="scientific">Necator americanus</name>
    <name type="common">Human hookworm</name>
    <dbReference type="NCBI Taxonomy" id="51031"/>
    <lineage>
        <taxon>Eukaryota</taxon>
        <taxon>Metazoa</taxon>
        <taxon>Ecdysozoa</taxon>
        <taxon>Nematoda</taxon>
        <taxon>Chromadorea</taxon>
        <taxon>Rhabditida</taxon>
        <taxon>Rhabditina</taxon>
        <taxon>Rhabditomorpha</taxon>
        <taxon>Strongyloidea</taxon>
        <taxon>Ancylostomatidae</taxon>
        <taxon>Bunostominae</taxon>
        <taxon>Necator</taxon>
    </lineage>
</organism>
<name>W2SJM5_NECAM</name>
<dbReference type="Pfam" id="PF05050">
    <property type="entry name" value="Methyltransf_21"/>
    <property type="match status" value="1"/>
</dbReference>
<evidence type="ECO:0000259" key="2">
    <source>
        <dbReference type="Pfam" id="PF05050"/>
    </source>
</evidence>
<evidence type="ECO:0000313" key="3">
    <source>
        <dbReference type="EMBL" id="ETN68957.1"/>
    </source>
</evidence>
<dbReference type="Proteomes" id="UP000053676">
    <property type="component" value="Unassembled WGS sequence"/>
</dbReference>
<dbReference type="PANTHER" id="PTHR22989:SF5">
    <property type="entry name" value="METHYLTRANSFERASE FKBM DOMAIN-CONTAINING PROTEIN"/>
    <property type="match status" value="1"/>
</dbReference>
<evidence type="ECO:0000256" key="1">
    <source>
        <dbReference type="SAM" id="MobiDB-lite"/>
    </source>
</evidence>
<gene>
    <name evidence="3" type="ORF">NECAME_05413</name>
</gene>
<sequence>MIYELPAQSYPKYQLDQMDTGPDPRVKEQFNEWKKCIETNISIYENDAKGLWWNLWKGVKLCEKLPFMADLQIENFNNGDETKRHIRSLQKPSVIVTLGIGHDTAAEEALVKRLPEGSKFYGADPMHEVNEELFTKFGSYFPFAVGAKSQVSTANVLINGTYVDRNVVHIDLAYFLAEIIKHKMYDDIWIDAEGAEYDMFPYFYQGGELDQNGIVLCQFNMEVHNPDDAMKERFREYLFKIFTAPHCEGKNGSMCEACNKRAQGVHNPDDAMKERFREYLFKILEGNRYAFFRPVQGKHLPVAVAYFTGSCSSLKSIPHMQTTDTGPDPRVKGQYNDWKKCIETNISIYEKDAKGLWRNLWKGIKLCEKLPFMTDLQIENFNNGDETKRHIGSLQKPSVIVTLGIGHDTAAEEALVKATVRGSTVSGGSYFKDEANRGPRTTAAHRRSLGSTGDHAETSRIFKWHSPVLHC</sequence>
<dbReference type="KEGG" id="nai:NECAME_05413"/>
<protein>
    <recommendedName>
        <fullName evidence="2">Methyltransferase FkbM domain-containing protein</fullName>
    </recommendedName>
</protein>
<accession>W2SJM5</accession>
<feature type="domain" description="Methyltransferase FkbM" evidence="2">
    <location>
        <begin position="88"/>
        <end position="236"/>
    </location>
</feature>
<feature type="region of interest" description="Disordered" evidence="1">
    <location>
        <begin position="430"/>
        <end position="454"/>
    </location>
</feature>
<keyword evidence="4" id="KW-1185">Reference proteome</keyword>
<reference evidence="4" key="1">
    <citation type="journal article" date="2014" name="Nat. Genet.">
        <title>Genome of the human hookworm Necator americanus.</title>
        <authorList>
            <person name="Tang Y.T."/>
            <person name="Gao X."/>
            <person name="Rosa B.A."/>
            <person name="Abubucker S."/>
            <person name="Hallsworth-Pepin K."/>
            <person name="Martin J."/>
            <person name="Tyagi R."/>
            <person name="Heizer E."/>
            <person name="Zhang X."/>
            <person name="Bhonagiri-Palsikar V."/>
            <person name="Minx P."/>
            <person name="Warren W.C."/>
            <person name="Wang Q."/>
            <person name="Zhan B."/>
            <person name="Hotez P.J."/>
            <person name="Sternberg P.W."/>
            <person name="Dougall A."/>
            <person name="Gaze S.T."/>
            <person name="Mulvenna J."/>
            <person name="Sotillo J."/>
            <person name="Ranganathan S."/>
            <person name="Rabelo E.M."/>
            <person name="Wilson R.K."/>
            <person name="Felgner P.L."/>
            <person name="Bethony J."/>
            <person name="Hawdon J.M."/>
            <person name="Gasser R.B."/>
            <person name="Loukas A."/>
            <person name="Mitreva M."/>
        </authorList>
    </citation>
    <scope>NUCLEOTIDE SEQUENCE [LARGE SCALE GENOMIC DNA]</scope>
</reference>
<proteinExistence type="predicted"/>
<dbReference type="AlphaFoldDB" id="W2SJM5"/>
<dbReference type="PANTHER" id="PTHR22989">
    <property type="entry name" value="UNCHARACTERIZED DUF13 C.ELEGANS"/>
    <property type="match status" value="1"/>
</dbReference>